<dbReference type="Pfam" id="PF13751">
    <property type="entry name" value="DDE_Tnp_1_6"/>
    <property type="match status" value="1"/>
</dbReference>
<feature type="domain" description="Transposase InsH N-terminal" evidence="1">
    <location>
        <begin position="17"/>
        <end position="112"/>
    </location>
</feature>
<dbReference type="RefSeq" id="WP_302040701.1">
    <property type="nucleotide sequence ID" value="NZ_JAUKPO010000023.1"/>
</dbReference>
<dbReference type="NCBIfam" id="NF033551">
    <property type="entry name" value="transpos_IS1182"/>
    <property type="match status" value="1"/>
</dbReference>
<proteinExistence type="predicted"/>
<dbReference type="EMBL" id="JAUKPO010000023">
    <property type="protein sequence ID" value="MDO1449898.1"/>
    <property type="molecule type" value="Genomic_DNA"/>
</dbReference>
<dbReference type="InterPro" id="IPR047629">
    <property type="entry name" value="IS1182_transpos"/>
</dbReference>
<dbReference type="PANTHER" id="PTHR33408">
    <property type="entry name" value="TRANSPOSASE"/>
    <property type="match status" value="1"/>
</dbReference>
<comment type="caution">
    <text evidence="3">The sequence shown here is derived from an EMBL/GenBank/DDBJ whole genome shotgun (WGS) entry which is preliminary data.</text>
</comment>
<dbReference type="Pfam" id="PF05598">
    <property type="entry name" value="DUF772"/>
    <property type="match status" value="1"/>
</dbReference>
<dbReference type="InterPro" id="IPR008490">
    <property type="entry name" value="Transposase_InsH_N"/>
</dbReference>
<keyword evidence="4" id="KW-1185">Reference proteome</keyword>
<organism evidence="3 4">
    <name type="scientific">Rhodocytophaga aerolata</name>
    <dbReference type="NCBI Taxonomy" id="455078"/>
    <lineage>
        <taxon>Bacteria</taxon>
        <taxon>Pseudomonadati</taxon>
        <taxon>Bacteroidota</taxon>
        <taxon>Cytophagia</taxon>
        <taxon>Cytophagales</taxon>
        <taxon>Rhodocytophagaceae</taxon>
        <taxon>Rhodocytophaga</taxon>
    </lineage>
</organism>
<sequence length="480" mass="54805">MVGKRTYPSKTCPSVVIETYVPKNNFYRQIKQLLKLDFLYQAVAPYYGKCGQKSVDPVVFFKLQLVAHFENICSERALIKKSQLRLDILYFLDYHLGEPLPCHSTLSRTRKRLPAAVFNACFQAILAQCVEAGMVSGHTQAVDAAFVEANASLDTFKRKAILTWQLLKGESKQIDPANLSELKSPFTALEKIDKPIKKGRNNTTHQSLTDADARINHKPGKPCRLYYLSTIAVDTYCHVITHIQADYADERDSKHLLPIVDKLSSKLGQYSLPLQYILADGGFSSGENYAFLEARKIKGFIPLHGSYHPVREGFTYDPTQNAYACRNEKLLYYHGIKMDKGFANHYYHARVKDCGLCPFKKDCCGNKRRQSLIFSVYRRYHQLMHERVESNEGKSLKRRRMATVEPVFGSLLNYYGMKRANTKGKQAAHKMMIMAACAYNLQKLVSYIPHPNNKALVLPLQQVLVFYFTILCVVQQPRPF</sequence>
<evidence type="ECO:0000313" key="3">
    <source>
        <dbReference type="EMBL" id="MDO1449898.1"/>
    </source>
</evidence>
<evidence type="ECO:0000259" key="2">
    <source>
        <dbReference type="Pfam" id="PF13751"/>
    </source>
</evidence>
<dbReference type="Proteomes" id="UP001168528">
    <property type="component" value="Unassembled WGS sequence"/>
</dbReference>
<accession>A0ABT8RCR5</accession>
<evidence type="ECO:0000259" key="1">
    <source>
        <dbReference type="Pfam" id="PF05598"/>
    </source>
</evidence>
<protein>
    <submittedName>
        <fullName evidence="3">IS1182 family transposase</fullName>
    </submittedName>
</protein>
<evidence type="ECO:0000313" key="4">
    <source>
        <dbReference type="Proteomes" id="UP001168528"/>
    </source>
</evidence>
<feature type="domain" description="Transposase DDE" evidence="2">
    <location>
        <begin position="331"/>
        <end position="445"/>
    </location>
</feature>
<dbReference type="InterPro" id="IPR025668">
    <property type="entry name" value="Tnp_DDE_dom"/>
</dbReference>
<gene>
    <name evidence="3" type="ORF">Q0590_26700</name>
</gene>
<dbReference type="PANTHER" id="PTHR33408:SF4">
    <property type="entry name" value="TRANSPOSASE DDE DOMAIN-CONTAINING PROTEIN"/>
    <property type="match status" value="1"/>
</dbReference>
<name>A0ABT8RCR5_9BACT</name>
<reference evidence="3" key="1">
    <citation type="submission" date="2023-07" db="EMBL/GenBank/DDBJ databases">
        <title>The genome sequence of Rhodocytophaga aerolata KACC 12507.</title>
        <authorList>
            <person name="Zhang X."/>
        </authorList>
    </citation>
    <scope>NUCLEOTIDE SEQUENCE</scope>
    <source>
        <strain evidence="3">KACC 12507</strain>
    </source>
</reference>